<dbReference type="Proteomes" id="UP000271098">
    <property type="component" value="Unassembled WGS sequence"/>
</dbReference>
<evidence type="ECO:0000313" key="2">
    <source>
        <dbReference type="EMBL" id="VDN44186.1"/>
    </source>
</evidence>
<dbReference type="AlphaFoldDB" id="A0A183EWT1"/>
<sequence length="219" mass="24833">MKELSVPGPRASKQLAIDAPRAFISGRNVRVLWALPKDHPDLDEIVEFQIKLRAGNGEKEWILSDVVDGHVRAVTVKALLPQNRYQFRVLAKMKDQSVIFSPPTDWLQIGRSEGKNDQDERPNITLFTAISDTALQLHWNYTVPVYIDSPESFLISFTKASNKKYTHTRRVNDSSAMIILSDLEPSSEYRAIVEVELADKISLRSEPAVARTMGFHLIY</sequence>
<dbReference type="CDD" id="cd00063">
    <property type="entry name" value="FN3"/>
    <property type="match status" value="2"/>
</dbReference>
<accession>A0A183EWT1</accession>
<evidence type="ECO:0000313" key="3">
    <source>
        <dbReference type="Proteomes" id="UP000271098"/>
    </source>
</evidence>
<reference evidence="4" key="1">
    <citation type="submission" date="2016-06" db="UniProtKB">
        <authorList>
            <consortium name="WormBaseParasite"/>
        </authorList>
    </citation>
    <scope>IDENTIFICATION</scope>
</reference>
<evidence type="ECO:0000259" key="1">
    <source>
        <dbReference type="PROSITE" id="PS50853"/>
    </source>
</evidence>
<dbReference type="InterPro" id="IPR036116">
    <property type="entry name" value="FN3_sf"/>
</dbReference>
<dbReference type="EMBL" id="UYRT01105151">
    <property type="protein sequence ID" value="VDN44186.1"/>
    <property type="molecule type" value="Genomic_DNA"/>
</dbReference>
<feature type="domain" description="Fibronectin type-III" evidence="1">
    <location>
        <begin position="120"/>
        <end position="215"/>
    </location>
</feature>
<protein>
    <submittedName>
        <fullName evidence="4">Fibronectin type-III domain-containing protein</fullName>
    </submittedName>
</protein>
<reference evidence="2 3" key="2">
    <citation type="submission" date="2018-11" db="EMBL/GenBank/DDBJ databases">
        <authorList>
            <consortium name="Pathogen Informatics"/>
        </authorList>
    </citation>
    <scope>NUCLEOTIDE SEQUENCE [LARGE SCALE GENOMIC DNA]</scope>
</reference>
<dbReference type="Gene3D" id="2.60.40.10">
    <property type="entry name" value="Immunoglobulins"/>
    <property type="match status" value="2"/>
</dbReference>
<dbReference type="InterPro" id="IPR013783">
    <property type="entry name" value="Ig-like_fold"/>
</dbReference>
<dbReference type="SUPFAM" id="SSF49265">
    <property type="entry name" value="Fibronectin type III"/>
    <property type="match status" value="1"/>
</dbReference>
<keyword evidence="3" id="KW-1185">Reference proteome</keyword>
<dbReference type="WBParaSite" id="GPUH_0002545201-mRNA-1">
    <property type="protein sequence ID" value="GPUH_0002545201-mRNA-1"/>
    <property type="gene ID" value="GPUH_0002545201"/>
</dbReference>
<dbReference type="InterPro" id="IPR003961">
    <property type="entry name" value="FN3_dom"/>
</dbReference>
<gene>
    <name evidence="2" type="ORF">GPUH_LOCUS25423</name>
</gene>
<name>A0A183EWT1_9BILA</name>
<dbReference type="PROSITE" id="PS50853">
    <property type="entry name" value="FN3"/>
    <property type="match status" value="2"/>
</dbReference>
<dbReference type="SMART" id="SM00060">
    <property type="entry name" value="FN3"/>
    <property type="match status" value="2"/>
</dbReference>
<feature type="domain" description="Fibronectin type-III" evidence="1">
    <location>
        <begin position="16"/>
        <end position="115"/>
    </location>
</feature>
<organism evidence="4">
    <name type="scientific">Gongylonema pulchrum</name>
    <dbReference type="NCBI Taxonomy" id="637853"/>
    <lineage>
        <taxon>Eukaryota</taxon>
        <taxon>Metazoa</taxon>
        <taxon>Ecdysozoa</taxon>
        <taxon>Nematoda</taxon>
        <taxon>Chromadorea</taxon>
        <taxon>Rhabditida</taxon>
        <taxon>Spirurina</taxon>
        <taxon>Spiruromorpha</taxon>
        <taxon>Spiruroidea</taxon>
        <taxon>Gongylonematidae</taxon>
        <taxon>Gongylonema</taxon>
    </lineage>
</organism>
<proteinExistence type="predicted"/>
<evidence type="ECO:0000313" key="4">
    <source>
        <dbReference type="WBParaSite" id="GPUH_0002545201-mRNA-1"/>
    </source>
</evidence>